<keyword evidence="3" id="KW-1185">Reference proteome</keyword>
<reference evidence="2 3" key="1">
    <citation type="submission" date="2020-05" db="EMBL/GenBank/DDBJ databases">
        <title>Genomic Encyclopedia of Type Strains, Phase III (KMG-III): the genomes of soil and plant-associated and newly described type strains.</title>
        <authorList>
            <person name="Whitman W."/>
        </authorList>
    </citation>
    <scope>NUCLEOTIDE SEQUENCE [LARGE SCALE GENOMIC DNA]</scope>
    <source>
        <strain evidence="2 3">KCTC 19046</strain>
    </source>
</reference>
<evidence type="ECO:0000313" key="3">
    <source>
        <dbReference type="Proteomes" id="UP000757540"/>
    </source>
</evidence>
<dbReference type="RefSeq" id="WP_171784482.1">
    <property type="nucleotide sequence ID" value="NZ_BAAAML010000001.1"/>
</dbReference>
<feature type="region of interest" description="Disordered" evidence="1">
    <location>
        <begin position="1"/>
        <end position="25"/>
    </location>
</feature>
<dbReference type="EMBL" id="JABEZU010000003">
    <property type="protein sequence ID" value="NOV98277.1"/>
    <property type="molecule type" value="Genomic_DNA"/>
</dbReference>
<sequence>MRVRWTGRAAEDRPTTATKTPQGLHPPRRFRCRWTRWESFPVDTRKVIATARHWAISYSQVDARRTVVRLDAEHALDALKGKLVAVNLGGEIGWRVLPLGADDASALRAVSRAVTLAPIEAEDHEAVRQLADEVPEALAEAEAVSGARRLLATSAVRQAGAEAVEFLTEYVTWGLESGLPGVLRRLEPGSEPEDITVTDALSPRVGLGSIWRGLGAAELIDTSALPAADGMSVSAADADLTQLHPVLATGTATHLVVFSTAPHRAADLMTALQR</sequence>
<comment type="caution">
    <text evidence="2">The sequence shown here is derived from an EMBL/GenBank/DDBJ whole genome shotgun (WGS) entry which is preliminary data.</text>
</comment>
<name>A0ABX2A5Z3_9MICO</name>
<proteinExistence type="predicted"/>
<gene>
    <name evidence="2" type="ORF">HDG69_002862</name>
</gene>
<dbReference type="Proteomes" id="UP000757540">
    <property type="component" value="Unassembled WGS sequence"/>
</dbReference>
<accession>A0ABX2A5Z3</accession>
<evidence type="ECO:0000256" key="1">
    <source>
        <dbReference type="SAM" id="MobiDB-lite"/>
    </source>
</evidence>
<protein>
    <submittedName>
        <fullName evidence="2">Uncharacterized protein</fullName>
    </submittedName>
</protein>
<evidence type="ECO:0000313" key="2">
    <source>
        <dbReference type="EMBL" id="NOV98277.1"/>
    </source>
</evidence>
<organism evidence="2 3">
    <name type="scientific">Isoptericola halotolerans</name>
    <dbReference type="NCBI Taxonomy" id="300560"/>
    <lineage>
        <taxon>Bacteria</taxon>
        <taxon>Bacillati</taxon>
        <taxon>Actinomycetota</taxon>
        <taxon>Actinomycetes</taxon>
        <taxon>Micrococcales</taxon>
        <taxon>Promicromonosporaceae</taxon>
        <taxon>Isoptericola</taxon>
    </lineage>
</organism>